<dbReference type="InterPro" id="IPR004038">
    <property type="entry name" value="Ribosomal_eL8/eL30/eS12/Gad45"/>
</dbReference>
<sequence>MIQNKALSLLGLATKAGKTVSGEFSTEKSVKSGKGYVVLVAGDSSDNTKKKFRNMCAYYQVPLFILKEDKEMLGKAMGKEFRASAAVQDENFANALIKKLADSGVFPEEA</sequence>
<protein>
    <submittedName>
        <fullName evidence="2">Ribosomal L7Ae/L30e/S12e/Gadd45 family protein</fullName>
    </submittedName>
</protein>
<evidence type="ECO:0000313" key="2">
    <source>
        <dbReference type="EMBL" id="MCU6766204.1"/>
    </source>
</evidence>
<dbReference type="Proteomes" id="UP001652409">
    <property type="component" value="Unassembled WGS sequence"/>
</dbReference>
<keyword evidence="3" id="KW-1185">Reference proteome</keyword>
<dbReference type="SUPFAM" id="SSF55315">
    <property type="entry name" value="L30e-like"/>
    <property type="match status" value="1"/>
</dbReference>
<reference evidence="2 3" key="1">
    <citation type="journal article" date="2021" name="ISME Commun">
        <title>Automated analysis of genomic sequences facilitates high-throughput and comprehensive description of bacteria.</title>
        <authorList>
            <person name="Hitch T.C.A."/>
        </authorList>
    </citation>
    <scope>NUCLEOTIDE SEQUENCE [LARGE SCALE GENOMIC DNA]</scope>
    <source>
        <strain evidence="2 3">Sanger_23</strain>
    </source>
</reference>
<name>A0ABT2TVG9_9FIRM</name>
<dbReference type="Gene3D" id="3.30.1330.30">
    <property type="match status" value="1"/>
</dbReference>
<accession>A0ABT2TVG9</accession>
<dbReference type="Pfam" id="PF01248">
    <property type="entry name" value="Ribosomal_L7Ae"/>
    <property type="match status" value="1"/>
</dbReference>
<dbReference type="EMBL" id="JAOQJL010000025">
    <property type="protein sequence ID" value="MCU6766204.1"/>
    <property type="molecule type" value="Genomic_DNA"/>
</dbReference>
<evidence type="ECO:0000313" key="3">
    <source>
        <dbReference type="Proteomes" id="UP001652409"/>
    </source>
</evidence>
<organism evidence="2 3">
    <name type="scientific">Blautia ammoniilytica</name>
    <dbReference type="NCBI Taxonomy" id="2981782"/>
    <lineage>
        <taxon>Bacteria</taxon>
        <taxon>Bacillati</taxon>
        <taxon>Bacillota</taxon>
        <taxon>Clostridia</taxon>
        <taxon>Lachnospirales</taxon>
        <taxon>Lachnospiraceae</taxon>
        <taxon>Blautia</taxon>
    </lineage>
</organism>
<dbReference type="RefSeq" id="WP_158422048.1">
    <property type="nucleotide sequence ID" value="NZ_JAOQJL010000025.1"/>
</dbReference>
<feature type="domain" description="Ribosomal protein eL8/eL30/eS12/Gadd45" evidence="1">
    <location>
        <begin position="6"/>
        <end position="91"/>
    </location>
</feature>
<proteinExistence type="predicted"/>
<comment type="caution">
    <text evidence="2">The sequence shown here is derived from an EMBL/GenBank/DDBJ whole genome shotgun (WGS) entry which is preliminary data.</text>
</comment>
<dbReference type="InterPro" id="IPR029064">
    <property type="entry name" value="Ribosomal_eL30-like_sf"/>
</dbReference>
<gene>
    <name evidence="2" type="ORF">OCV61_12385</name>
</gene>
<evidence type="ECO:0000259" key="1">
    <source>
        <dbReference type="Pfam" id="PF01248"/>
    </source>
</evidence>